<feature type="repeat" description="Solcar" evidence="10">
    <location>
        <begin position="294"/>
        <end position="386"/>
    </location>
</feature>
<comment type="similarity">
    <text evidence="2 11">Belongs to the mitochondrial carrier (TC 2.A.29) family.</text>
</comment>
<dbReference type="GeneID" id="36337069"/>
<keyword evidence="7" id="KW-1133">Transmembrane helix</keyword>
<dbReference type="InterPro" id="IPR018108">
    <property type="entry name" value="MCP_transmembrane"/>
</dbReference>
<evidence type="ECO:0000256" key="6">
    <source>
        <dbReference type="ARBA" id="ARBA00022792"/>
    </source>
</evidence>
<dbReference type="Proteomes" id="UP000019149">
    <property type="component" value="Unassembled WGS sequence"/>
</dbReference>
<dbReference type="RefSeq" id="XP_024354927.1">
    <property type="nucleotide sequence ID" value="XM_024490603.1"/>
</dbReference>
<evidence type="ECO:0000256" key="2">
    <source>
        <dbReference type="ARBA" id="ARBA00006375"/>
    </source>
</evidence>
<dbReference type="GO" id="GO:0005743">
    <property type="term" value="C:mitochondrial inner membrane"/>
    <property type="evidence" value="ECO:0007669"/>
    <property type="project" value="UniProtKB-SubCell"/>
</dbReference>
<dbReference type="GO" id="GO:1990542">
    <property type="term" value="P:mitochondrial transmembrane transport"/>
    <property type="evidence" value="ECO:0007669"/>
    <property type="project" value="InterPro"/>
</dbReference>
<dbReference type="Pfam" id="PF00153">
    <property type="entry name" value="Mito_carr"/>
    <property type="match status" value="4"/>
</dbReference>
<dbReference type="PANTHER" id="PTHR45760:SF2">
    <property type="entry name" value="FI19922P1-RELATED"/>
    <property type="match status" value="1"/>
</dbReference>
<dbReference type="KEGG" id="egl:EGR_01354"/>
<feature type="repeat" description="Solcar" evidence="10">
    <location>
        <begin position="17"/>
        <end position="174"/>
    </location>
</feature>
<dbReference type="OrthoDB" id="1747031at2759"/>
<dbReference type="InterPro" id="IPR045315">
    <property type="entry name" value="Mtm1-like"/>
</dbReference>
<keyword evidence="5" id="KW-0677">Repeat</keyword>
<dbReference type="SUPFAM" id="SSF103506">
    <property type="entry name" value="Mitochondrial carrier"/>
    <property type="match status" value="1"/>
</dbReference>
<evidence type="ECO:0000256" key="9">
    <source>
        <dbReference type="ARBA" id="ARBA00023136"/>
    </source>
</evidence>
<evidence type="ECO:0000256" key="11">
    <source>
        <dbReference type="RuleBase" id="RU000488"/>
    </source>
</evidence>
<dbReference type="InterPro" id="IPR023395">
    <property type="entry name" value="MCP_dom_sf"/>
</dbReference>
<evidence type="ECO:0000256" key="7">
    <source>
        <dbReference type="ARBA" id="ARBA00022989"/>
    </source>
</evidence>
<dbReference type="CTD" id="36337069"/>
<evidence type="ECO:0000256" key="3">
    <source>
        <dbReference type="ARBA" id="ARBA00022448"/>
    </source>
</evidence>
<dbReference type="AlphaFoldDB" id="W6UST5"/>
<proteinExistence type="inferred from homology"/>
<dbReference type="PROSITE" id="PS50920">
    <property type="entry name" value="SOLCAR"/>
    <property type="match status" value="3"/>
</dbReference>
<dbReference type="OMA" id="CAIMISI"/>
<keyword evidence="6" id="KW-0999">Mitochondrion inner membrane</keyword>
<evidence type="ECO:0000256" key="1">
    <source>
        <dbReference type="ARBA" id="ARBA00004448"/>
    </source>
</evidence>
<keyword evidence="3 11" id="KW-0813">Transport</keyword>
<evidence type="ECO:0000256" key="5">
    <source>
        <dbReference type="ARBA" id="ARBA00022737"/>
    </source>
</evidence>
<keyword evidence="13" id="KW-1185">Reference proteome</keyword>
<evidence type="ECO:0000313" key="12">
    <source>
        <dbReference type="EMBL" id="EUB63731.1"/>
    </source>
</evidence>
<evidence type="ECO:0000256" key="8">
    <source>
        <dbReference type="ARBA" id="ARBA00023128"/>
    </source>
</evidence>
<comment type="caution">
    <text evidence="12">The sequence shown here is derived from an EMBL/GenBank/DDBJ whole genome shotgun (WGS) entry which is preliminary data.</text>
</comment>
<name>W6UST5_ECHGR</name>
<dbReference type="PANTHER" id="PTHR45760">
    <property type="entry name" value="FI19922P1-RELATED"/>
    <property type="match status" value="1"/>
</dbReference>
<evidence type="ECO:0000256" key="4">
    <source>
        <dbReference type="ARBA" id="ARBA00022692"/>
    </source>
</evidence>
<dbReference type="EMBL" id="APAU02000005">
    <property type="protein sequence ID" value="EUB63731.1"/>
    <property type="molecule type" value="Genomic_DNA"/>
</dbReference>
<keyword evidence="4 10" id="KW-0812">Transmembrane</keyword>
<keyword evidence="9 10" id="KW-0472">Membrane</keyword>
<reference evidence="12 13" key="1">
    <citation type="journal article" date="2013" name="Nat. Genet.">
        <title>The genome of the hydatid tapeworm Echinococcus granulosus.</title>
        <authorList>
            <person name="Zheng H."/>
            <person name="Zhang W."/>
            <person name="Zhang L."/>
            <person name="Zhang Z."/>
            <person name="Li J."/>
            <person name="Lu G."/>
            <person name="Zhu Y."/>
            <person name="Wang Y."/>
            <person name="Huang Y."/>
            <person name="Liu J."/>
            <person name="Kang H."/>
            <person name="Chen J."/>
            <person name="Wang L."/>
            <person name="Chen A."/>
            <person name="Yu S."/>
            <person name="Gao Z."/>
            <person name="Jin L."/>
            <person name="Gu W."/>
            <person name="Wang Z."/>
            <person name="Zhao L."/>
            <person name="Shi B."/>
            <person name="Wen H."/>
            <person name="Lin R."/>
            <person name="Jones M.K."/>
            <person name="Brejova B."/>
            <person name="Vinar T."/>
            <person name="Zhao G."/>
            <person name="McManus D.P."/>
            <person name="Chen Z."/>
            <person name="Zhou Y."/>
            <person name="Wang S."/>
        </authorList>
    </citation>
    <scope>NUCLEOTIDE SEQUENCE [LARGE SCALE GENOMIC DNA]</scope>
</reference>
<evidence type="ECO:0000313" key="13">
    <source>
        <dbReference type="Proteomes" id="UP000019149"/>
    </source>
</evidence>
<protein>
    <submittedName>
        <fullName evidence="12">Solute carrier family 25 member</fullName>
    </submittedName>
</protein>
<keyword evidence="8" id="KW-0496">Mitochondrion</keyword>
<dbReference type="STRING" id="6210.W6UST5"/>
<accession>W6UST5</accession>
<comment type="subcellular location">
    <subcellularLocation>
        <location evidence="1">Mitochondrion inner membrane</location>
        <topology evidence="1">Multi-pass membrane protein</topology>
    </subcellularLocation>
</comment>
<evidence type="ECO:0000256" key="10">
    <source>
        <dbReference type="PROSITE-ProRule" id="PRU00282"/>
    </source>
</evidence>
<sequence>MGIQHQDGVGSCDCGPKRIIASTLGGILTSLVMTPLDVVKIRMQSASKHGNCFLYCNGLMDHLCACENGVSLAGTRSKPWFRPRRNFKSFWVRTQPCYHPEGIACCIFHSGLRHLRIPQTVNSFTYRMSSAEALSTIVKTEGMLSLWSGLSPTLMMALPQTVMYYSLNDWLKHRISLYYISSECQVYQTTQFMNIIPPIVGVISRVFSVFTISPLELMRTKLQSKPMTVRSFYETARSTVIQGGIRSLWIGVGPTLLRDVPFSAIFWYTYDYNKNKYRQTRLQVSSNEEASATLEFPVVFFYGATAGFAAGVITHPFDVIKTHRQLELGAALFGQKAYSKSTWKALQQLYKQKGVEALFSGFTPRLLKTTTASALMVSVFEVVKQSLPK</sequence>
<gene>
    <name evidence="12" type="ORF">EGR_01354</name>
</gene>
<dbReference type="Gene3D" id="1.50.40.10">
    <property type="entry name" value="Mitochondrial carrier domain"/>
    <property type="match status" value="2"/>
</dbReference>
<organism evidence="12 13">
    <name type="scientific">Echinococcus granulosus</name>
    <name type="common">Hydatid tapeworm</name>
    <dbReference type="NCBI Taxonomy" id="6210"/>
    <lineage>
        <taxon>Eukaryota</taxon>
        <taxon>Metazoa</taxon>
        <taxon>Spiralia</taxon>
        <taxon>Lophotrochozoa</taxon>
        <taxon>Platyhelminthes</taxon>
        <taxon>Cestoda</taxon>
        <taxon>Eucestoda</taxon>
        <taxon>Cyclophyllidea</taxon>
        <taxon>Taeniidae</taxon>
        <taxon>Echinococcus</taxon>
        <taxon>Echinococcus granulosus group</taxon>
    </lineage>
</organism>
<feature type="repeat" description="Solcar" evidence="10">
    <location>
        <begin position="192"/>
        <end position="276"/>
    </location>
</feature>